<reference evidence="2" key="1">
    <citation type="submission" date="2017-04" db="EMBL/GenBank/DDBJ databases">
        <authorList>
            <person name="Varghese N."/>
            <person name="Submissions S."/>
        </authorList>
    </citation>
    <scope>NUCLEOTIDE SEQUENCE [LARGE SCALE GENOMIC DNA]</scope>
    <source>
        <strain evidence="2">RKEM611</strain>
    </source>
</reference>
<accession>A0A1Y6C9W6</accession>
<organism evidence="1 2">
    <name type="scientific">Pseudobacteriovorax antillogorgiicola</name>
    <dbReference type="NCBI Taxonomy" id="1513793"/>
    <lineage>
        <taxon>Bacteria</taxon>
        <taxon>Pseudomonadati</taxon>
        <taxon>Bdellovibrionota</taxon>
        <taxon>Oligoflexia</taxon>
        <taxon>Oligoflexales</taxon>
        <taxon>Pseudobacteriovoracaceae</taxon>
        <taxon>Pseudobacteriovorax</taxon>
    </lineage>
</organism>
<gene>
    <name evidence="1" type="ORF">SAMN06296036_11641</name>
</gene>
<dbReference type="STRING" id="1513793.SAMN06296036_11641"/>
<evidence type="ECO:0000313" key="1">
    <source>
        <dbReference type="EMBL" id="SMF52223.1"/>
    </source>
</evidence>
<protein>
    <submittedName>
        <fullName evidence="1">Uncharacterized protein</fullName>
    </submittedName>
</protein>
<sequence length="200" mass="23418">MGELHDLLFGLEIVDHMMSGREARDFLDGIDDHIKDELSSVLHRIQEYRDQSLHPKDDDTDLIWSFRNPLLQRCTWPTGPWENEADEIFWQYLGFYCLITRKRRGNLAGYVGIPLTQALTRRHWERVQNLLEPLGANIERARIRFPARHGPDLPRDYNWLGFYRPGAGPLSNSPQQYISMASMTTHVEIIVDLLVKLKRH</sequence>
<dbReference type="OrthoDB" id="9135221at2"/>
<evidence type="ECO:0000313" key="2">
    <source>
        <dbReference type="Proteomes" id="UP000192907"/>
    </source>
</evidence>
<dbReference type="Proteomes" id="UP000192907">
    <property type="component" value="Unassembled WGS sequence"/>
</dbReference>
<proteinExistence type="predicted"/>
<name>A0A1Y6C9W6_9BACT</name>
<dbReference type="AlphaFoldDB" id="A0A1Y6C9W6"/>
<dbReference type="RefSeq" id="WP_132321832.1">
    <property type="nucleotide sequence ID" value="NZ_FWZT01000016.1"/>
</dbReference>
<dbReference type="EMBL" id="FWZT01000016">
    <property type="protein sequence ID" value="SMF52223.1"/>
    <property type="molecule type" value="Genomic_DNA"/>
</dbReference>
<keyword evidence="2" id="KW-1185">Reference proteome</keyword>